<evidence type="ECO:0000313" key="4">
    <source>
        <dbReference type="EMBL" id="EGD47710.1"/>
    </source>
</evidence>
<dbReference type="eggNOG" id="COG0419">
    <property type="taxonomic scope" value="Bacteria"/>
</dbReference>
<evidence type="ECO:0000256" key="2">
    <source>
        <dbReference type="SAM" id="Phobius"/>
    </source>
</evidence>
<dbReference type="AlphaFoldDB" id="F1TCJ3"/>
<proteinExistence type="predicted"/>
<dbReference type="GO" id="GO:0016887">
    <property type="term" value="F:ATP hydrolysis activity"/>
    <property type="evidence" value="ECO:0007669"/>
    <property type="project" value="InterPro"/>
</dbReference>
<organism evidence="4 5">
    <name type="scientific">Ruminiclostridium papyrosolvens DSM 2782</name>
    <dbReference type="NCBI Taxonomy" id="588581"/>
    <lineage>
        <taxon>Bacteria</taxon>
        <taxon>Bacillati</taxon>
        <taxon>Bacillota</taxon>
        <taxon>Clostridia</taxon>
        <taxon>Eubacteriales</taxon>
        <taxon>Oscillospiraceae</taxon>
        <taxon>Ruminiclostridium</taxon>
    </lineage>
</organism>
<evidence type="ECO:0000256" key="1">
    <source>
        <dbReference type="SAM" id="Coils"/>
    </source>
</evidence>
<evidence type="ECO:0000313" key="5">
    <source>
        <dbReference type="Proteomes" id="UP000003860"/>
    </source>
</evidence>
<dbReference type="InterPro" id="IPR038729">
    <property type="entry name" value="Rad50/SbcC_AAA"/>
</dbReference>
<name>F1TCJ3_9FIRM</name>
<dbReference type="RefSeq" id="WP_004619046.1">
    <property type="nucleotide sequence ID" value="NZ_ACXX02000006.1"/>
</dbReference>
<dbReference type="Proteomes" id="UP000003860">
    <property type="component" value="Unassembled WGS sequence"/>
</dbReference>
<feature type="transmembrane region" description="Helical" evidence="2">
    <location>
        <begin position="338"/>
        <end position="355"/>
    </location>
</feature>
<keyword evidence="2" id="KW-1133">Transmembrane helix</keyword>
<dbReference type="EMBL" id="ACXX02000006">
    <property type="protein sequence ID" value="EGD47710.1"/>
    <property type="molecule type" value="Genomic_DNA"/>
</dbReference>
<dbReference type="Pfam" id="PF13476">
    <property type="entry name" value="AAA_23"/>
    <property type="match status" value="1"/>
</dbReference>
<gene>
    <name evidence="4" type="ORF">Cpap_2113</name>
</gene>
<dbReference type="SUPFAM" id="SSF52540">
    <property type="entry name" value="P-loop containing nucleoside triphosphate hydrolases"/>
    <property type="match status" value="1"/>
</dbReference>
<feature type="transmembrane region" description="Helical" evidence="2">
    <location>
        <begin position="313"/>
        <end position="332"/>
    </location>
</feature>
<accession>F1TCJ3</accession>
<dbReference type="eggNOG" id="COG4717">
    <property type="taxonomic scope" value="Bacteria"/>
</dbReference>
<sequence>MKIDRLHVRGFGKLEDFTCDFSDGLNVIYGHNESGKSTLMAFIKAMLYGVKGGRAGKNGILPDSKRYMPWNNKQYGGYMNIKLDNYDFYRIDRDFFANKLNLYDSSFNDISDNFIDIRDTNSIGEKLVGLNENLFERTVFIKQMGTRIDTLTSKDLVDRISNIQQSGFEDISYIQAQNALKEALKRQIGTDRSYTRPLDIINQRLAELQEKKADLLNEEKNLEELREKQQDISLNIKKLKLKYRLISRIIDYCKLKQKLKVLNEKKEEIHFLEEAVRQAQENITKLEEDKKSAILHLNNNQVIKVKKLRGIDVFLIICAIATLSVGLAAFVFNIFSPLFALIPVLLTLILFFLRIRTIKREAEMLQKERTDELNRQLSQFDERIAQNKTQHQKLTARIEGQKAKDRAETPESVGSEISGLYTEIMRDKQKIESSLTHYEKELLEDLSKESHESLLVKAYGINKNVLSDIQRWEAEYNTVAQTVKNTSIGSISDIDNEISRLSRQKKSLDSKGEALNIAISTLEAAAEQVRKKYVPVMNKVLNNTFSGLTSQRYSDVRTGDNLKIMLDNPETEKLVPVSMLSDGTIDQIYFALRVAISETVLQNHECMPFIMDEPFAQYDDERTFNALKYIGNISKKQQVIIFTCKKREVELINSEFPCKICSLT</sequence>
<feature type="coiled-coil region" evidence="1">
    <location>
        <begin position="198"/>
        <end position="296"/>
    </location>
</feature>
<reference evidence="4" key="2">
    <citation type="submission" date="2011-01" db="EMBL/GenBank/DDBJ databases">
        <title>The Non-contiguous Finished genome of Clostridium papyrosolvens.</title>
        <authorList>
            <person name="Lucas S."/>
            <person name="Copeland A."/>
            <person name="Lapidus A."/>
            <person name="Cheng J.-F."/>
            <person name="Goodwin L."/>
            <person name="Pitluck S."/>
            <person name="Misra M."/>
            <person name="Chertkov O."/>
            <person name="Detter J.C."/>
            <person name="Han C."/>
            <person name="Tapia R."/>
            <person name="Land M."/>
            <person name="Hauser L."/>
            <person name="Kyrpides N."/>
            <person name="Ivanova N."/>
            <person name="Pagani I."/>
            <person name="Mouttaki H."/>
            <person name="He Z."/>
            <person name="Zhou J."/>
            <person name="Hemme C.L."/>
            <person name="Woyke T."/>
        </authorList>
    </citation>
    <scope>NUCLEOTIDE SEQUENCE [LARGE SCALE GENOMIC DNA]</scope>
    <source>
        <strain evidence="4">DSM 2782</strain>
    </source>
</reference>
<evidence type="ECO:0000259" key="3">
    <source>
        <dbReference type="Pfam" id="PF13476"/>
    </source>
</evidence>
<reference evidence="4" key="1">
    <citation type="submission" date="2009-07" db="EMBL/GenBank/DDBJ databases">
        <authorList>
            <consortium name="US DOE Joint Genome Institute (JGI-PGF)"/>
            <person name="Lucas S."/>
            <person name="Copeland A."/>
            <person name="Lapidus A."/>
            <person name="Glavina del Rio T."/>
            <person name="Tice H."/>
            <person name="Bruce D."/>
            <person name="Goodwin L."/>
            <person name="Pitluck S."/>
            <person name="Larimer F."/>
            <person name="Land M.L."/>
            <person name="Mouttaki H."/>
            <person name="He Z."/>
            <person name="Zhou J."/>
            <person name="Hemme C.L."/>
        </authorList>
    </citation>
    <scope>NUCLEOTIDE SEQUENCE</scope>
    <source>
        <strain evidence="4">DSM 2782</strain>
    </source>
</reference>
<dbReference type="OrthoDB" id="9764467at2"/>
<dbReference type="STRING" id="588581.Cpap_2113"/>
<keyword evidence="1" id="KW-0175">Coiled coil</keyword>
<keyword evidence="2" id="KW-0812">Transmembrane</keyword>
<dbReference type="Gene3D" id="3.40.50.300">
    <property type="entry name" value="P-loop containing nucleotide triphosphate hydrolases"/>
    <property type="match status" value="2"/>
</dbReference>
<keyword evidence="5" id="KW-1185">Reference proteome</keyword>
<dbReference type="GO" id="GO:0006302">
    <property type="term" value="P:double-strand break repair"/>
    <property type="evidence" value="ECO:0007669"/>
    <property type="project" value="InterPro"/>
</dbReference>
<comment type="caution">
    <text evidence="4">The sequence shown here is derived from an EMBL/GenBank/DDBJ whole genome shotgun (WGS) entry which is preliminary data.</text>
</comment>
<dbReference type="PANTHER" id="PTHR41259">
    <property type="entry name" value="DOUBLE-STRAND BREAK REPAIR RAD50 ATPASE, PUTATIVE-RELATED"/>
    <property type="match status" value="1"/>
</dbReference>
<keyword evidence="2" id="KW-0472">Membrane</keyword>
<dbReference type="PANTHER" id="PTHR41259:SF1">
    <property type="entry name" value="DOUBLE-STRAND BREAK REPAIR RAD50 ATPASE, PUTATIVE-RELATED"/>
    <property type="match status" value="1"/>
</dbReference>
<feature type="domain" description="Rad50/SbcC-type AAA" evidence="3">
    <location>
        <begin position="5"/>
        <end position="237"/>
    </location>
</feature>
<protein>
    <recommendedName>
        <fullName evidence="3">Rad50/SbcC-type AAA domain-containing protein</fullName>
    </recommendedName>
</protein>
<dbReference type="InterPro" id="IPR027417">
    <property type="entry name" value="P-loop_NTPase"/>
</dbReference>